<gene>
    <name evidence="2" type="ORF">HNQ39_001898</name>
</gene>
<dbReference type="PANTHER" id="PTHR40469:SF2">
    <property type="entry name" value="GALACTOSE-BINDING DOMAIN-LIKE SUPERFAMILY PROTEIN"/>
    <property type="match status" value="1"/>
</dbReference>
<dbReference type="GO" id="GO:0016740">
    <property type="term" value="F:transferase activity"/>
    <property type="evidence" value="ECO:0007669"/>
    <property type="project" value="UniProtKB-KW"/>
</dbReference>
<protein>
    <submittedName>
        <fullName evidence="2">Type 1 glutamine amidotransferase</fullName>
    </submittedName>
</protein>
<dbReference type="Proteomes" id="UP000520814">
    <property type="component" value="Unassembled WGS sequence"/>
</dbReference>
<dbReference type="AlphaFoldDB" id="A0A7W9SNW6"/>
<dbReference type="PANTHER" id="PTHR40469">
    <property type="entry name" value="SECRETED GLYCOSYL HYDROLASE"/>
    <property type="match status" value="1"/>
</dbReference>
<name>A0A7W9SNW6_ARMRO</name>
<dbReference type="RefSeq" id="WP_184194419.1">
    <property type="nucleotide sequence ID" value="NZ_JACHGW010000002.1"/>
</dbReference>
<dbReference type="Pfam" id="PF06283">
    <property type="entry name" value="ThuA"/>
    <property type="match status" value="1"/>
</dbReference>
<reference evidence="2 3" key="1">
    <citation type="submission" date="2020-08" db="EMBL/GenBank/DDBJ databases">
        <title>Genomic Encyclopedia of Type Strains, Phase IV (KMG-IV): sequencing the most valuable type-strain genomes for metagenomic binning, comparative biology and taxonomic classification.</title>
        <authorList>
            <person name="Goeker M."/>
        </authorList>
    </citation>
    <scope>NUCLEOTIDE SEQUENCE [LARGE SCALE GENOMIC DNA]</scope>
    <source>
        <strain evidence="2 3">DSM 23562</strain>
    </source>
</reference>
<proteinExistence type="predicted"/>
<dbReference type="InterPro" id="IPR029010">
    <property type="entry name" value="ThuA-like"/>
</dbReference>
<evidence type="ECO:0000313" key="3">
    <source>
        <dbReference type="Proteomes" id="UP000520814"/>
    </source>
</evidence>
<dbReference type="SUPFAM" id="SSF52317">
    <property type="entry name" value="Class I glutamine amidotransferase-like"/>
    <property type="match status" value="1"/>
</dbReference>
<dbReference type="Gene3D" id="3.40.50.880">
    <property type="match status" value="1"/>
</dbReference>
<dbReference type="EMBL" id="JACHGW010000002">
    <property type="protein sequence ID" value="MBB6050107.1"/>
    <property type="molecule type" value="Genomic_DNA"/>
</dbReference>
<comment type="caution">
    <text evidence="2">The sequence shown here is derived from an EMBL/GenBank/DDBJ whole genome shotgun (WGS) entry which is preliminary data.</text>
</comment>
<organism evidence="2 3">
    <name type="scientific">Armatimonas rosea</name>
    <dbReference type="NCBI Taxonomy" id="685828"/>
    <lineage>
        <taxon>Bacteria</taxon>
        <taxon>Bacillati</taxon>
        <taxon>Armatimonadota</taxon>
        <taxon>Armatimonadia</taxon>
        <taxon>Armatimonadales</taxon>
        <taxon>Armatimonadaceae</taxon>
        <taxon>Armatimonas</taxon>
    </lineage>
</organism>
<dbReference type="InterPro" id="IPR029062">
    <property type="entry name" value="Class_I_gatase-like"/>
</dbReference>
<keyword evidence="2" id="KW-0808">Transferase</keyword>
<keyword evidence="2" id="KW-0315">Glutamine amidotransferase</keyword>
<evidence type="ECO:0000259" key="1">
    <source>
        <dbReference type="Pfam" id="PF06283"/>
    </source>
</evidence>
<keyword evidence="3" id="KW-1185">Reference proteome</keyword>
<feature type="domain" description="ThuA-like" evidence="1">
    <location>
        <begin position="12"/>
        <end position="221"/>
    </location>
</feature>
<accession>A0A7W9SNW6</accession>
<sequence>MSKQISTLYLTGANNHDWERTGPFLRDVLSASGDFAVTYAEDASTALEADLARFDLLFLDYNGPLWSEAAQANFLQAVKSGKGVVVLHAADNAFPGWVEYEKLVGLMWREGTGHGKFHAFTVTIQNAEHPITAGLTDFVTEDELYHRLVPMHGTPVEVLASAYSSPESGGTGELEPMLMTTHYGAGRVFHTALGHVWKGSSLAAVENAAFQETLLRGARWAAEKH</sequence>
<evidence type="ECO:0000313" key="2">
    <source>
        <dbReference type="EMBL" id="MBB6050107.1"/>
    </source>
</evidence>